<dbReference type="InterPro" id="IPR036291">
    <property type="entry name" value="NAD(P)-bd_dom_sf"/>
</dbReference>
<dbReference type="Gene3D" id="3.40.50.720">
    <property type="entry name" value="NAD(P)-binding Rossmann-like Domain"/>
    <property type="match status" value="1"/>
</dbReference>
<evidence type="ECO:0000259" key="1">
    <source>
        <dbReference type="Pfam" id="PF04321"/>
    </source>
</evidence>
<keyword evidence="2" id="KW-0560">Oxidoreductase</keyword>
<organism evidence="2">
    <name type="scientific">mine drainage metagenome</name>
    <dbReference type="NCBI Taxonomy" id="410659"/>
    <lineage>
        <taxon>unclassified sequences</taxon>
        <taxon>metagenomes</taxon>
        <taxon>ecological metagenomes</taxon>
    </lineage>
</organism>
<dbReference type="InterPro" id="IPR029903">
    <property type="entry name" value="RmlD-like-bd"/>
</dbReference>
<dbReference type="AlphaFoldDB" id="A0A1J5T217"/>
<dbReference type="Pfam" id="PF04321">
    <property type="entry name" value="RmlD_sub_bind"/>
    <property type="match status" value="1"/>
</dbReference>
<protein>
    <submittedName>
        <fullName evidence="2">dTDP-4-dehydrorhamnose reductase</fullName>
        <ecNumber evidence="2">1.1.1.133</ecNumber>
    </submittedName>
</protein>
<evidence type="ECO:0000313" key="2">
    <source>
        <dbReference type="EMBL" id="OIR10296.1"/>
    </source>
</evidence>
<gene>
    <name evidence="2" type="primary">rmlD_2</name>
    <name evidence="2" type="ORF">GALL_76080</name>
</gene>
<name>A0A1J5T217_9ZZZZ</name>
<dbReference type="GO" id="GO:0019305">
    <property type="term" value="P:dTDP-rhamnose biosynthetic process"/>
    <property type="evidence" value="ECO:0007669"/>
    <property type="project" value="TreeGrafter"/>
</dbReference>
<dbReference type="SUPFAM" id="SSF51735">
    <property type="entry name" value="NAD(P)-binding Rossmann-fold domains"/>
    <property type="match status" value="1"/>
</dbReference>
<dbReference type="Gene3D" id="3.90.25.10">
    <property type="entry name" value="UDP-galactose 4-epimerase, domain 1"/>
    <property type="match status" value="1"/>
</dbReference>
<dbReference type="GO" id="GO:0008831">
    <property type="term" value="F:dTDP-4-dehydrorhamnose reductase activity"/>
    <property type="evidence" value="ECO:0007669"/>
    <property type="project" value="UniProtKB-EC"/>
</dbReference>
<accession>A0A1J5T217</accession>
<comment type="caution">
    <text evidence="2">The sequence shown here is derived from an EMBL/GenBank/DDBJ whole genome shotgun (WGS) entry which is preliminary data.</text>
</comment>
<dbReference type="CDD" id="cd05254">
    <property type="entry name" value="dTDP_HR_like_SDR_e"/>
    <property type="match status" value="1"/>
</dbReference>
<feature type="domain" description="RmlD-like substrate binding" evidence="1">
    <location>
        <begin position="3"/>
        <end position="295"/>
    </location>
</feature>
<dbReference type="PANTHER" id="PTHR10491:SF4">
    <property type="entry name" value="METHIONINE ADENOSYLTRANSFERASE 2 SUBUNIT BETA"/>
    <property type="match status" value="1"/>
</dbReference>
<dbReference type="GO" id="GO:0005829">
    <property type="term" value="C:cytosol"/>
    <property type="evidence" value="ECO:0007669"/>
    <property type="project" value="TreeGrafter"/>
</dbReference>
<dbReference type="PANTHER" id="PTHR10491">
    <property type="entry name" value="DTDP-4-DEHYDRORHAMNOSE REDUCTASE"/>
    <property type="match status" value="1"/>
</dbReference>
<sequence>MKKILLTGKNGQVGWELQRYLATFGQVVATDSKELDLADPDAIRHTIRSIAPDIIINPAAYTAVDKAESDSVQAMAVNGIAPGILAEESLRLGALLVHYSTDYVFDGSKAAPYTEDDTPNPQSVYGRTKLAGEQAIVASGCKHLILRTSWVYGVHGGNFVKTILRLAKERNELRIVADQFGAPTWARNLAQATVLALSCWESKNWDGDLSGLYHLTAAGRTNWHQYAEEIVRLARKFDPALAAKLLDIRPIATQEYPVPAKRPANSVLSNGKIHAAFGIVLPEWRDSLAECVREIYEPTDMAALRQ</sequence>
<dbReference type="EMBL" id="MLJW01000023">
    <property type="protein sequence ID" value="OIR10296.1"/>
    <property type="molecule type" value="Genomic_DNA"/>
</dbReference>
<dbReference type="EC" id="1.1.1.133" evidence="2"/>
<dbReference type="NCBIfam" id="TIGR01214">
    <property type="entry name" value="rmlD"/>
    <property type="match status" value="1"/>
</dbReference>
<reference evidence="2" key="1">
    <citation type="submission" date="2016-10" db="EMBL/GenBank/DDBJ databases">
        <title>Sequence of Gallionella enrichment culture.</title>
        <authorList>
            <person name="Poehlein A."/>
            <person name="Muehling M."/>
            <person name="Daniel R."/>
        </authorList>
    </citation>
    <scope>NUCLEOTIDE SEQUENCE</scope>
</reference>
<dbReference type="InterPro" id="IPR005913">
    <property type="entry name" value="dTDP_dehydrorham_reduct"/>
</dbReference>
<proteinExistence type="predicted"/>